<accession>A0ACD3A9J1</accession>
<keyword evidence="2" id="KW-1185">Reference proteome</keyword>
<gene>
    <name evidence="1" type="ORF">BDN72DRAFT_849605</name>
</gene>
<reference evidence="1 2" key="1">
    <citation type="journal article" date="2019" name="Nat. Ecol. Evol.">
        <title>Megaphylogeny resolves global patterns of mushroom evolution.</title>
        <authorList>
            <person name="Varga T."/>
            <person name="Krizsan K."/>
            <person name="Foldi C."/>
            <person name="Dima B."/>
            <person name="Sanchez-Garcia M."/>
            <person name="Sanchez-Ramirez S."/>
            <person name="Szollosi G.J."/>
            <person name="Szarkandi J.G."/>
            <person name="Papp V."/>
            <person name="Albert L."/>
            <person name="Andreopoulos W."/>
            <person name="Angelini C."/>
            <person name="Antonin V."/>
            <person name="Barry K.W."/>
            <person name="Bougher N.L."/>
            <person name="Buchanan P."/>
            <person name="Buyck B."/>
            <person name="Bense V."/>
            <person name="Catcheside P."/>
            <person name="Chovatia M."/>
            <person name="Cooper J."/>
            <person name="Damon W."/>
            <person name="Desjardin D."/>
            <person name="Finy P."/>
            <person name="Geml J."/>
            <person name="Haridas S."/>
            <person name="Hughes K."/>
            <person name="Justo A."/>
            <person name="Karasinski D."/>
            <person name="Kautmanova I."/>
            <person name="Kiss B."/>
            <person name="Kocsube S."/>
            <person name="Kotiranta H."/>
            <person name="LaButti K.M."/>
            <person name="Lechner B.E."/>
            <person name="Liimatainen K."/>
            <person name="Lipzen A."/>
            <person name="Lukacs Z."/>
            <person name="Mihaltcheva S."/>
            <person name="Morgado L.N."/>
            <person name="Niskanen T."/>
            <person name="Noordeloos M.E."/>
            <person name="Ohm R.A."/>
            <person name="Ortiz-Santana B."/>
            <person name="Ovrebo C."/>
            <person name="Racz N."/>
            <person name="Riley R."/>
            <person name="Savchenko A."/>
            <person name="Shiryaev A."/>
            <person name="Soop K."/>
            <person name="Spirin V."/>
            <person name="Szebenyi C."/>
            <person name="Tomsovsky M."/>
            <person name="Tulloss R.E."/>
            <person name="Uehling J."/>
            <person name="Grigoriev I.V."/>
            <person name="Vagvolgyi C."/>
            <person name="Papp T."/>
            <person name="Martin F.M."/>
            <person name="Miettinen O."/>
            <person name="Hibbett D.S."/>
            <person name="Nagy L.G."/>
        </authorList>
    </citation>
    <scope>NUCLEOTIDE SEQUENCE [LARGE SCALE GENOMIC DNA]</scope>
    <source>
        <strain evidence="1 2">NL-1719</strain>
    </source>
</reference>
<evidence type="ECO:0000313" key="2">
    <source>
        <dbReference type="Proteomes" id="UP000308600"/>
    </source>
</evidence>
<proteinExistence type="predicted"/>
<evidence type="ECO:0000313" key="1">
    <source>
        <dbReference type="EMBL" id="TFK61492.1"/>
    </source>
</evidence>
<sequence length="285" mass="30273">MGSSNLSARSGSVLADAARLLKREPPKIGGSVGGFVAVVVCLVAVIIIACSAAVYLYREERQQDEESARRRSSRYEQTRSMISTSEYPSTSQTPKPSWLARLSGNPGSNQNARSVPPRVKHGRGGEAGWVQASSGDNWDAQLSSERLSSPQKPGSPVPLFQKLEIPAPARASRTIESPSPTKSSPTSQPTGDSISSVRFDLRGLNYRDSFAPSPQPTLQTLRAPSPISSGTASPLPLRSTSPEPMLLSSSMTPPGQSSEAPSYFTPQAALTVRTFSGGTKFIEAL</sequence>
<dbReference type="EMBL" id="ML208655">
    <property type="protein sequence ID" value="TFK61492.1"/>
    <property type="molecule type" value="Genomic_DNA"/>
</dbReference>
<organism evidence="1 2">
    <name type="scientific">Pluteus cervinus</name>
    <dbReference type="NCBI Taxonomy" id="181527"/>
    <lineage>
        <taxon>Eukaryota</taxon>
        <taxon>Fungi</taxon>
        <taxon>Dikarya</taxon>
        <taxon>Basidiomycota</taxon>
        <taxon>Agaricomycotina</taxon>
        <taxon>Agaricomycetes</taxon>
        <taxon>Agaricomycetidae</taxon>
        <taxon>Agaricales</taxon>
        <taxon>Pluteineae</taxon>
        <taxon>Pluteaceae</taxon>
        <taxon>Pluteus</taxon>
    </lineage>
</organism>
<name>A0ACD3A9J1_9AGAR</name>
<dbReference type="Proteomes" id="UP000308600">
    <property type="component" value="Unassembled WGS sequence"/>
</dbReference>
<protein>
    <submittedName>
        <fullName evidence="1">Uncharacterized protein</fullName>
    </submittedName>
</protein>